<comment type="caution">
    <text evidence="7">The sequence shown here is derived from an EMBL/GenBank/DDBJ whole genome shotgun (WGS) entry which is preliminary data.</text>
</comment>
<evidence type="ECO:0000256" key="3">
    <source>
        <dbReference type="ARBA" id="ARBA00023125"/>
    </source>
</evidence>
<proteinExistence type="predicted"/>
<dbReference type="PANTHER" id="PTHR30055:SF148">
    <property type="entry name" value="TETR-FAMILY TRANSCRIPTIONAL REGULATOR"/>
    <property type="match status" value="1"/>
</dbReference>
<feature type="domain" description="HTH tetR-type" evidence="6">
    <location>
        <begin position="8"/>
        <end position="68"/>
    </location>
</feature>
<feature type="DNA-binding region" description="H-T-H motif" evidence="5">
    <location>
        <begin position="31"/>
        <end position="50"/>
    </location>
</feature>
<evidence type="ECO:0000259" key="6">
    <source>
        <dbReference type="PROSITE" id="PS50977"/>
    </source>
</evidence>
<evidence type="ECO:0000256" key="5">
    <source>
        <dbReference type="PROSITE-ProRule" id="PRU00335"/>
    </source>
</evidence>
<name>A0ABV4QL46_9ACTN</name>
<accession>A0ABV4QL46</accession>
<dbReference type="InterPro" id="IPR050109">
    <property type="entry name" value="HTH-type_TetR-like_transc_reg"/>
</dbReference>
<dbReference type="SUPFAM" id="SSF48498">
    <property type="entry name" value="Tetracyclin repressor-like, C-terminal domain"/>
    <property type="match status" value="1"/>
</dbReference>
<dbReference type="PROSITE" id="PS50977">
    <property type="entry name" value="HTH_TETR_2"/>
    <property type="match status" value="1"/>
</dbReference>
<keyword evidence="8" id="KW-1185">Reference proteome</keyword>
<sequence length="200" mass="21451">MPARGDHEARRRDVSEAVWRVLAARGFGGLTLRAVATEMDASTGLLTHYFPSKKALIAHALDLADERTATRPLRDAPAPGLPALRAALLDVLPLTPDAAAMNRVWVGSWDVALADPDLAARQRDRYGSWRGRLRPHVAAAVARGELPASSDVDDVVASAAAFAHGLVVHALFDPARFPADRQTAMLDDFLASLTPAVRPE</sequence>
<evidence type="ECO:0000313" key="8">
    <source>
        <dbReference type="Proteomes" id="UP001569963"/>
    </source>
</evidence>
<keyword evidence="2" id="KW-0805">Transcription regulation</keyword>
<dbReference type="Gene3D" id="1.10.357.10">
    <property type="entry name" value="Tetracycline Repressor, domain 2"/>
    <property type="match status" value="1"/>
</dbReference>
<evidence type="ECO:0000256" key="2">
    <source>
        <dbReference type="ARBA" id="ARBA00023015"/>
    </source>
</evidence>
<dbReference type="InterPro" id="IPR001647">
    <property type="entry name" value="HTH_TetR"/>
</dbReference>
<dbReference type="EMBL" id="JAXCEI010000017">
    <property type="protein sequence ID" value="MFA1543259.1"/>
    <property type="molecule type" value="Genomic_DNA"/>
</dbReference>
<dbReference type="InterPro" id="IPR023772">
    <property type="entry name" value="DNA-bd_HTH_TetR-type_CS"/>
</dbReference>
<dbReference type="SUPFAM" id="SSF46689">
    <property type="entry name" value="Homeodomain-like"/>
    <property type="match status" value="1"/>
</dbReference>
<reference evidence="7 8" key="1">
    <citation type="submission" date="2023-11" db="EMBL/GenBank/DDBJ databases">
        <title>Actinomadura monticuli sp. nov., isolated from volcanic ash.</title>
        <authorList>
            <person name="Lee S.D."/>
            <person name="Yang H."/>
            <person name="Kim I.S."/>
        </authorList>
    </citation>
    <scope>NUCLEOTIDE SEQUENCE [LARGE SCALE GENOMIC DNA]</scope>
    <source>
        <strain evidence="7 8">DLS-62</strain>
    </source>
</reference>
<dbReference type="Pfam" id="PF13977">
    <property type="entry name" value="TetR_C_6"/>
    <property type="match status" value="1"/>
</dbReference>
<dbReference type="RefSeq" id="WP_371953761.1">
    <property type="nucleotide sequence ID" value="NZ_JAXCEI010000017.1"/>
</dbReference>
<dbReference type="PROSITE" id="PS01081">
    <property type="entry name" value="HTH_TETR_1"/>
    <property type="match status" value="1"/>
</dbReference>
<keyword evidence="1" id="KW-0678">Repressor</keyword>
<evidence type="ECO:0000256" key="1">
    <source>
        <dbReference type="ARBA" id="ARBA00022491"/>
    </source>
</evidence>
<protein>
    <submittedName>
        <fullName evidence="7">TetR/AcrR family transcriptional regulator</fullName>
    </submittedName>
</protein>
<evidence type="ECO:0000313" key="7">
    <source>
        <dbReference type="EMBL" id="MFA1543259.1"/>
    </source>
</evidence>
<dbReference type="InterPro" id="IPR009057">
    <property type="entry name" value="Homeodomain-like_sf"/>
</dbReference>
<dbReference type="Proteomes" id="UP001569963">
    <property type="component" value="Unassembled WGS sequence"/>
</dbReference>
<dbReference type="InterPro" id="IPR039538">
    <property type="entry name" value="BetI_C"/>
</dbReference>
<keyword evidence="4" id="KW-0804">Transcription</keyword>
<dbReference type="InterPro" id="IPR036271">
    <property type="entry name" value="Tet_transcr_reg_TetR-rel_C_sf"/>
</dbReference>
<evidence type="ECO:0000256" key="4">
    <source>
        <dbReference type="ARBA" id="ARBA00023163"/>
    </source>
</evidence>
<gene>
    <name evidence="7" type="ORF">SM611_30400</name>
</gene>
<keyword evidence="3 5" id="KW-0238">DNA-binding</keyword>
<dbReference type="PANTHER" id="PTHR30055">
    <property type="entry name" value="HTH-TYPE TRANSCRIPTIONAL REGULATOR RUTR"/>
    <property type="match status" value="1"/>
</dbReference>
<dbReference type="Pfam" id="PF00440">
    <property type="entry name" value="TetR_N"/>
    <property type="match status" value="1"/>
</dbReference>
<organism evidence="7 8">
    <name type="scientific">Actinomadura monticuli</name>
    <dbReference type="NCBI Taxonomy" id="3097367"/>
    <lineage>
        <taxon>Bacteria</taxon>
        <taxon>Bacillati</taxon>
        <taxon>Actinomycetota</taxon>
        <taxon>Actinomycetes</taxon>
        <taxon>Streptosporangiales</taxon>
        <taxon>Thermomonosporaceae</taxon>
        <taxon>Actinomadura</taxon>
    </lineage>
</organism>